<sequence>MGEHVFEAVIPVALDLSGLSPIMRSEVASAAQDVFGGEYDAPYAGRDLAILDLGANVGAFALWAQLRWPGSTITSYEPDPETFALLKRNTRDHPKIHRVHAAVYPMDAASTGLVRRGGGDIEAALAPVATEFLSGADAAESIEVPVVHPRDLPPADIIKLDVEGCELAILVALDLTAVSLIMLEYHDLERRREIERVTAETFVVERSTAYPWAPYLGDDRYRERAQTDEYGVLVLVNRHPRRLRKVEGSRYARAVAAPGLRQALTSLPGLAETAVGRRVAQLRRRAAR</sequence>
<proteinExistence type="predicted"/>
<keyword evidence="2" id="KW-0489">Methyltransferase</keyword>
<dbReference type="PANTHER" id="PTHR34203:SF15">
    <property type="entry name" value="SLL1173 PROTEIN"/>
    <property type="match status" value="1"/>
</dbReference>
<dbReference type="NCBIfam" id="TIGR01444">
    <property type="entry name" value="fkbM_fam"/>
    <property type="match status" value="1"/>
</dbReference>
<dbReference type="GO" id="GO:0008168">
    <property type="term" value="F:methyltransferase activity"/>
    <property type="evidence" value="ECO:0007669"/>
    <property type="project" value="UniProtKB-KW"/>
</dbReference>
<evidence type="ECO:0000313" key="2">
    <source>
        <dbReference type="EMBL" id="MDA0140863.1"/>
    </source>
</evidence>
<protein>
    <submittedName>
        <fullName evidence="2">FkbM family methyltransferase</fullName>
    </submittedName>
</protein>
<dbReference type="SUPFAM" id="SSF53335">
    <property type="entry name" value="S-adenosyl-L-methionine-dependent methyltransferases"/>
    <property type="match status" value="1"/>
</dbReference>
<reference evidence="2" key="1">
    <citation type="submission" date="2022-10" db="EMBL/GenBank/DDBJ databases">
        <title>The WGS of Solirubrobacter sp. CPCC 204708.</title>
        <authorList>
            <person name="Jiang Z."/>
        </authorList>
    </citation>
    <scope>NUCLEOTIDE SEQUENCE</scope>
    <source>
        <strain evidence="2">CPCC 204708</strain>
    </source>
</reference>
<name>A0ABT4RR39_9ACTN</name>
<evidence type="ECO:0000259" key="1">
    <source>
        <dbReference type="Pfam" id="PF05050"/>
    </source>
</evidence>
<dbReference type="PANTHER" id="PTHR34203">
    <property type="entry name" value="METHYLTRANSFERASE, FKBM FAMILY PROTEIN"/>
    <property type="match status" value="1"/>
</dbReference>
<gene>
    <name evidence="2" type="ORF">OJ962_25425</name>
</gene>
<organism evidence="2 3">
    <name type="scientific">Solirubrobacter deserti</name>
    <dbReference type="NCBI Taxonomy" id="2282478"/>
    <lineage>
        <taxon>Bacteria</taxon>
        <taxon>Bacillati</taxon>
        <taxon>Actinomycetota</taxon>
        <taxon>Thermoleophilia</taxon>
        <taxon>Solirubrobacterales</taxon>
        <taxon>Solirubrobacteraceae</taxon>
        <taxon>Solirubrobacter</taxon>
    </lineage>
</organism>
<dbReference type="RefSeq" id="WP_202956990.1">
    <property type="nucleotide sequence ID" value="NZ_JAPCID010000046.1"/>
</dbReference>
<dbReference type="GO" id="GO:0032259">
    <property type="term" value="P:methylation"/>
    <property type="evidence" value="ECO:0007669"/>
    <property type="project" value="UniProtKB-KW"/>
</dbReference>
<dbReference type="Gene3D" id="3.40.50.150">
    <property type="entry name" value="Vaccinia Virus protein VP39"/>
    <property type="match status" value="1"/>
</dbReference>
<keyword evidence="3" id="KW-1185">Reference proteome</keyword>
<dbReference type="InterPro" id="IPR029063">
    <property type="entry name" value="SAM-dependent_MTases_sf"/>
</dbReference>
<dbReference type="InterPro" id="IPR006342">
    <property type="entry name" value="FkbM_mtfrase"/>
</dbReference>
<keyword evidence="2" id="KW-0808">Transferase</keyword>
<dbReference type="Proteomes" id="UP001147700">
    <property type="component" value="Unassembled WGS sequence"/>
</dbReference>
<evidence type="ECO:0000313" key="3">
    <source>
        <dbReference type="Proteomes" id="UP001147700"/>
    </source>
</evidence>
<dbReference type="Pfam" id="PF05050">
    <property type="entry name" value="Methyltransf_21"/>
    <property type="match status" value="1"/>
</dbReference>
<dbReference type="EMBL" id="JAPCID010000046">
    <property type="protein sequence ID" value="MDA0140863.1"/>
    <property type="molecule type" value="Genomic_DNA"/>
</dbReference>
<comment type="caution">
    <text evidence="2">The sequence shown here is derived from an EMBL/GenBank/DDBJ whole genome shotgun (WGS) entry which is preliminary data.</text>
</comment>
<dbReference type="InterPro" id="IPR052514">
    <property type="entry name" value="SAM-dependent_MTase"/>
</dbReference>
<feature type="domain" description="Methyltransferase FkbM" evidence="1">
    <location>
        <begin position="52"/>
        <end position="189"/>
    </location>
</feature>
<accession>A0ABT4RR39</accession>